<dbReference type="Pfam" id="PF01833">
    <property type="entry name" value="TIG"/>
    <property type="match status" value="2"/>
</dbReference>
<evidence type="ECO:0008006" key="8">
    <source>
        <dbReference type="Google" id="ProtNLM"/>
    </source>
</evidence>
<dbReference type="FunFam" id="2.60.40.10:FF:000213">
    <property type="entry name" value="Hepatocyte growth factor receptor"/>
    <property type="match status" value="1"/>
</dbReference>
<dbReference type="CDD" id="cd01179">
    <property type="entry name" value="IPT_plexin_repeat2"/>
    <property type="match status" value="1"/>
</dbReference>
<dbReference type="EMBL" id="JAURVH010001518">
    <property type="protein sequence ID" value="KAK5927489.1"/>
    <property type="molecule type" value="Genomic_DNA"/>
</dbReference>
<name>A0AAN8HY08_CHAGU</name>
<dbReference type="GO" id="GO:0007399">
    <property type="term" value="P:nervous system development"/>
    <property type="evidence" value="ECO:0007669"/>
    <property type="project" value="UniProtKB-ARBA"/>
</dbReference>
<dbReference type="InterPro" id="IPR031148">
    <property type="entry name" value="Plexin"/>
</dbReference>
<evidence type="ECO:0000259" key="4">
    <source>
        <dbReference type="SMART" id="SM00423"/>
    </source>
</evidence>
<proteinExistence type="predicted"/>
<comment type="caution">
    <text evidence="6">The sequence shown here is derived from an EMBL/GenBank/DDBJ whole genome shotgun (WGS) entry which is preliminary data.</text>
</comment>
<sequence length="313" mass="33407">MATGNKITKVPLIGPGCDQLTTCTSCLLPSRVTECGWCDGRCTRANQCPSLWIQDYCTPVITKIFPTSGPIRGSTTVTMCGRNFGFDKTENFKGSVVTVEVAGAPCKLPRQDSINRWTEMQCSPVFSGNFTPSGHTVKVTSGNMVAAMEGFTFVDPVISEIFPTFGPKSGNTMLTIRGAFLDSGNKREVMIGKAACKVQSLSSTMLTCKTPPHAVLSEQPVKLTVDSVELHAPVRFTYNQDPIINSIQPSRSFVSGGCTVSAHGFFLQSGLQPQMILSTGQDAEVFHVVSASRGSLSGVTMVAESESDPSAVL</sequence>
<feature type="domain" description="IPT/TIG" evidence="5">
    <location>
        <begin position="58"/>
        <end position="154"/>
    </location>
</feature>
<dbReference type="InterPro" id="IPR014756">
    <property type="entry name" value="Ig_E-set"/>
</dbReference>
<keyword evidence="2" id="KW-0472">Membrane</keyword>
<dbReference type="InterPro" id="IPR016201">
    <property type="entry name" value="PSI"/>
</dbReference>
<dbReference type="GO" id="GO:0005886">
    <property type="term" value="C:plasma membrane"/>
    <property type="evidence" value="ECO:0007669"/>
    <property type="project" value="TreeGrafter"/>
</dbReference>
<dbReference type="GO" id="GO:0002116">
    <property type="term" value="C:semaphorin receptor complex"/>
    <property type="evidence" value="ECO:0007669"/>
    <property type="project" value="TreeGrafter"/>
</dbReference>
<protein>
    <recommendedName>
        <fullName evidence="8">IPT/TIG domain-containing protein</fullName>
    </recommendedName>
</protein>
<dbReference type="SMART" id="SM00429">
    <property type="entry name" value="IPT"/>
    <property type="match status" value="2"/>
</dbReference>
<dbReference type="GO" id="GO:0030334">
    <property type="term" value="P:regulation of cell migration"/>
    <property type="evidence" value="ECO:0007669"/>
    <property type="project" value="TreeGrafter"/>
</dbReference>
<comment type="subcellular location">
    <subcellularLocation>
        <location evidence="1">Membrane</location>
    </subcellularLocation>
</comment>
<dbReference type="PANTHER" id="PTHR22625:SF61">
    <property type="entry name" value="HEPATOCYTE GROWTH FACTOR RECEPTOR"/>
    <property type="match status" value="1"/>
</dbReference>
<feature type="domain" description="IPT/TIG" evidence="5">
    <location>
        <begin position="155"/>
        <end position="239"/>
    </location>
</feature>
<dbReference type="SMART" id="SM00423">
    <property type="entry name" value="PSI"/>
    <property type="match status" value="1"/>
</dbReference>
<dbReference type="Proteomes" id="UP001331515">
    <property type="component" value="Unassembled WGS sequence"/>
</dbReference>
<dbReference type="PANTHER" id="PTHR22625">
    <property type="entry name" value="PLEXIN"/>
    <property type="match status" value="1"/>
</dbReference>
<organism evidence="6 7">
    <name type="scientific">Champsocephalus gunnari</name>
    <name type="common">Mackerel icefish</name>
    <dbReference type="NCBI Taxonomy" id="52237"/>
    <lineage>
        <taxon>Eukaryota</taxon>
        <taxon>Metazoa</taxon>
        <taxon>Chordata</taxon>
        <taxon>Craniata</taxon>
        <taxon>Vertebrata</taxon>
        <taxon>Euteleostomi</taxon>
        <taxon>Actinopterygii</taxon>
        <taxon>Neopterygii</taxon>
        <taxon>Teleostei</taxon>
        <taxon>Neoteleostei</taxon>
        <taxon>Acanthomorphata</taxon>
        <taxon>Eupercaria</taxon>
        <taxon>Perciformes</taxon>
        <taxon>Notothenioidei</taxon>
        <taxon>Channichthyidae</taxon>
        <taxon>Champsocephalus</taxon>
    </lineage>
</organism>
<evidence type="ECO:0000313" key="7">
    <source>
        <dbReference type="Proteomes" id="UP001331515"/>
    </source>
</evidence>
<evidence type="ECO:0000256" key="3">
    <source>
        <dbReference type="ARBA" id="ARBA00023180"/>
    </source>
</evidence>
<dbReference type="InterPro" id="IPR013783">
    <property type="entry name" value="Ig-like_fold"/>
</dbReference>
<dbReference type="SUPFAM" id="SSF103575">
    <property type="entry name" value="Plexin repeat"/>
    <property type="match status" value="1"/>
</dbReference>
<keyword evidence="7" id="KW-1185">Reference proteome</keyword>
<reference evidence="6 7" key="1">
    <citation type="journal article" date="2023" name="Mol. Biol. Evol.">
        <title>Genomics of Secondarily Temperate Adaptation in the Only Non-Antarctic Icefish.</title>
        <authorList>
            <person name="Rivera-Colon A.G."/>
            <person name="Rayamajhi N."/>
            <person name="Minhas B.F."/>
            <person name="Madrigal G."/>
            <person name="Bilyk K.T."/>
            <person name="Yoon V."/>
            <person name="Hune M."/>
            <person name="Gregory S."/>
            <person name="Cheng C.H.C."/>
            <person name="Catchen J.M."/>
        </authorList>
    </citation>
    <scope>NUCLEOTIDE SEQUENCE [LARGE SCALE GENOMIC DNA]</scope>
    <source>
        <tissue evidence="6">White muscle</tissue>
    </source>
</reference>
<accession>A0AAN8HY08</accession>
<evidence type="ECO:0000313" key="6">
    <source>
        <dbReference type="EMBL" id="KAK5927489.1"/>
    </source>
</evidence>
<dbReference type="GO" id="GO:0017154">
    <property type="term" value="F:semaphorin receptor activity"/>
    <property type="evidence" value="ECO:0007669"/>
    <property type="project" value="InterPro"/>
</dbReference>
<feature type="domain" description="PSI" evidence="4">
    <location>
        <begin position="16"/>
        <end position="58"/>
    </location>
</feature>
<evidence type="ECO:0000259" key="5">
    <source>
        <dbReference type="SMART" id="SM00429"/>
    </source>
</evidence>
<dbReference type="InterPro" id="IPR002909">
    <property type="entry name" value="IPT_dom"/>
</dbReference>
<gene>
    <name evidence="6" type="ORF">CgunFtcFv8_012640</name>
</gene>
<dbReference type="InterPro" id="IPR002165">
    <property type="entry name" value="Plexin_repeat"/>
</dbReference>
<keyword evidence="3" id="KW-0325">Glycoprotein</keyword>
<dbReference type="Gene3D" id="3.30.1680.10">
    <property type="entry name" value="ligand-binding face of the semaphorins, domain 2"/>
    <property type="match status" value="1"/>
</dbReference>
<dbReference type="SUPFAM" id="SSF81296">
    <property type="entry name" value="E set domains"/>
    <property type="match status" value="2"/>
</dbReference>
<dbReference type="AlphaFoldDB" id="A0AAN8HY08"/>
<dbReference type="Pfam" id="PF01437">
    <property type="entry name" value="PSI"/>
    <property type="match status" value="1"/>
</dbReference>
<evidence type="ECO:0000256" key="1">
    <source>
        <dbReference type="ARBA" id="ARBA00004370"/>
    </source>
</evidence>
<evidence type="ECO:0000256" key="2">
    <source>
        <dbReference type="ARBA" id="ARBA00023136"/>
    </source>
</evidence>
<dbReference type="Gene3D" id="2.60.40.10">
    <property type="entry name" value="Immunoglobulins"/>
    <property type="match status" value="2"/>
</dbReference>